<evidence type="ECO:0000313" key="2">
    <source>
        <dbReference type="Proteomes" id="UP000829069"/>
    </source>
</evidence>
<gene>
    <name evidence="1" type="ORF">MNQ99_04840</name>
</gene>
<sequence>MNRCTVLIVTDGLELDAAISRSIGLMDELNERLPFAHDPSKNELYAVGDGASLKDRIGLPHGRPGAGPAATYVGDLHYIWSDGKWYTPADCPPAPADHNDATAWQWLYYNVMHNSGPTTYCFLWDIHPLPLSEAA</sequence>
<dbReference type="RefSeq" id="WP_127512798.1">
    <property type="nucleotide sequence ID" value="NZ_CP093326.1"/>
</dbReference>
<reference evidence="1 2" key="1">
    <citation type="submission" date="2022-03" db="EMBL/GenBank/DDBJ databases">
        <title>Isotopic signatures of nitrous oxide derived from detoxification processes.</title>
        <authorList>
            <person name="Behrendt U."/>
            <person name="Buchen C."/>
            <person name="Well R."/>
            <person name="Ulrich A."/>
            <person name="Rohe L."/>
            <person name="Kolb S."/>
            <person name="Schloter M."/>
            <person name="Horn M.A."/>
            <person name="Augustin J."/>
        </authorList>
    </citation>
    <scope>NUCLEOTIDE SEQUENCE [LARGE SCALE GENOMIC DNA]</scope>
    <source>
        <strain evidence="1 2">S4-C24</strain>
    </source>
</reference>
<evidence type="ECO:0000313" key="1">
    <source>
        <dbReference type="EMBL" id="UNK46687.1"/>
    </source>
</evidence>
<organism evidence="1 2">
    <name type="scientific">Arthrobacter sulfonylureivorans</name>
    <dbReference type="NCBI Taxonomy" id="2486855"/>
    <lineage>
        <taxon>Bacteria</taxon>
        <taxon>Bacillati</taxon>
        <taxon>Actinomycetota</taxon>
        <taxon>Actinomycetes</taxon>
        <taxon>Micrococcales</taxon>
        <taxon>Micrococcaceae</taxon>
        <taxon>Arthrobacter</taxon>
    </lineage>
</organism>
<proteinExistence type="predicted"/>
<dbReference type="Proteomes" id="UP000829069">
    <property type="component" value="Chromosome"/>
</dbReference>
<name>A0ABY3WB48_9MICC</name>
<dbReference type="EMBL" id="CP093326">
    <property type="protein sequence ID" value="UNK46687.1"/>
    <property type="molecule type" value="Genomic_DNA"/>
</dbReference>
<keyword evidence="2" id="KW-1185">Reference proteome</keyword>
<protein>
    <submittedName>
        <fullName evidence="1">Uncharacterized protein</fullName>
    </submittedName>
</protein>
<accession>A0ABY3WB48</accession>